<gene>
    <name evidence="1" type="ORF">AN926_01750</name>
</gene>
<accession>A0A0N0IRG6</accession>
<dbReference type="PATRIC" id="fig|37636.3.peg.1964"/>
<evidence type="ECO:0000313" key="2">
    <source>
        <dbReference type="Proteomes" id="UP000053099"/>
    </source>
</evidence>
<comment type="caution">
    <text evidence="1">The sequence shown here is derived from an EMBL/GenBank/DDBJ whole genome shotgun (WGS) entry which is preliminary data.</text>
</comment>
<organism evidence="1 2">
    <name type="scientific">Thermus scotoductus</name>
    <dbReference type="NCBI Taxonomy" id="37636"/>
    <lineage>
        <taxon>Bacteria</taxon>
        <taxon>Thermotogati</taxon>
        <taxon>Deinococcota</taxon>
        <taxon>Deinococci</taxon>
        <taxon>Thermales</taxon>
        <taxon>Thermaceae</taxon>
        <taxon>Thermus</taxon>
    </lineage>
</organism>
<proteinExistence type="predicted"/>
<protein>
    <submittedName>
        <fullName evidence="1">Uncharacterized protein</fullName>
    </submittedName>
</protein>
<sequence length="229" mass="25496">MNPGFGQGQGSDLAAAFRYVESLLFGDMDRPGLTLYDLERLVGYPAKGEGPLAYTLPRSKGLSGVQAVRLYYYPKDPVLQLIVEIEDLEGRKHLRHFRWNGFTWETPEGGQGELKPTREDPASVQVGEDFFLGFPREEALELEEAVRKGEASGVKYLLCPRCHTRIFYAPSVRPAGLVCPRCGNPTLLFKTLSAPEGAKDPLEALAEEQRALRKAIEELTAYLKRKLGP</sequence>
<dbReference type="EMBL" id="LJJR01000005">
    <property type="protein sequence ID" value="KPD32617.1"/>
    <property type="molecule type" value="Genomic_DNA"/>
</dbReference>
<evidence type="ECO:0000313" key="1">
    <source>
        <dbReference type="EMBL" id="KPD32617.1"/>
    </source>
</evidence>
<name>A0A0N0IRG6_THESC</name>
<dbReference type="AlphaFoldDB" id="A0A0N0IRG6"/>
<reference evidence="1 2" key="1">
    <citation type="submission" date="2015-09" db="EMBL/GenBank/DDBJ databases">
        <title>Draft genome sequence of Thermus scotoductus strain K1 isolated from a geothermal spring in Nagorno-Karabakh, Armenia.</title>
        <authorList>
            <person name="Saghatelyan A."/>
            <person name="Poghosyan L."/>
            <person name="Panosyan H."/>
            <person name="Birkeland N.-K."/>
        </authorList>
    </citation>
    <scope>NUCLEOTIDE SEQUENCE [LARGE SCALE GENOMIC DNA]</scope>
    <source>
        <strain evidence="1 2">K1</strain>
    </source>
</reference>
<dbReference type="Proteomes" id="UP000053099">
    <property type="component" value="Unassembled WGS sequence"/>
</dbReference>